<dbReference type="AlphaFoldDB" id="A0AAX4I8G7"/>
<feature type="transmembrane region" description="Helical" evidence="2">
    <location>
        <begin position="583"/>
        <end position="605"/>
    </location>
</feature>
<protein>
    <submittedName>
        <fullName evidence="3">Uncharacterized protein</fullName>
    </submittedName>
</protein>
<feature type="region of interest" description="Disordered" evidence="1">
    <location>
        <begin position="1"/>
        <end position="47"/>
    </location>
</feature>
<gene>
    <name evidence="3" type="ORF">CDEST_04289</name>
</gene>
<feature type="transmembrane region" description="Helical" evidence="2">
    <location>
        <begin position="101"/>
        <end position="119"/>
    </location>
</feature>
<keyword evidence="2" id="KW-1133">Transmembrane helix</keyword>
<evidence type="ECO:0000313" key="4">
    <source>
        <dbReference type="Proteomes" id="UP001322277"/>
    </source>
</evidence>
<evidence type="ECO:0000313" key="3">
    <source>
        <dbReference type="EMBL" id="WQF79275.1"/>
    </source>
</evidence>
<proteinExistence type="predicted"/>
<evidence type="ECO:0000256" key="2">
    <source>
        <dbReference type="SAM" id="Phobius"/>
    </source>
</evidence>
<keyword evidence="2" id="KW-0812">Transmembrane</keyword>
<reference evidence="4" key="1">
    <citation type="journal article" date="2023" name="bioRxiv">
        <title>Complete genome of the Medicago anthracnose fungus, Colletotrichum destructivum, reveals a mini-chromosome-like region within a core chromosome.</title>
        <authorList>
            <person name="Lapalu N."/>
            <person name="Simon A."/>
            <person name="Lu A."/>
            <person name="Plaumann P.-L."/>
            <person name="Amselem J."/>
            <person name="Pigne S."/>
            <person name="Auger A."/>
            <person name="Koch C."/>
            <person name="Dallery J.-F."/>
            <person name="O'Connell R.J."/>
        </authorList>
    </citation>
    <scope>NUCLEOTIDE SEQUENCE [LARGE SCALE GENOMIC DNA]</scope>
    <source>
        <strain evidence="4">CBS 520.97</strain>
    </source>
</reference>
<dbReference type="KEGG" id="cdet:87940792"/>
<evidence type="ECO:0000256" key="1">
    <source>
        <dbReference type="SAM" id="MobiDB-lite"/>
    </source>
</evidence>
<dbReference type="Proteomes" id="UP001322277">
    <property type="component" value="Chromosome 3"/>
</dbReference>
<dbReference type="GeneID" id="87940792"/>
<organism evidence="3 4">
    <name type="scientific">Colletotrichum destructivum</name>
    <dbReference type="NCBI Taxonomy" id="34406"/>
    <lineage>
        <taxon>Eukaryota</taxon>
        <taxon>Fungi</taxon>
        <taxon>Dikarya</taxon>
        <taxon>Ascomycota</taxon>
        <taxon>Pezizomycotina</taxon>
        <taxon>Sordariomycetes</taxon>
        <taxon>Hypocreomycetidae</taxon>
        <taxon>Glomerellales</taxon>
        <taxon>Glomerellaceae</taxon>
        <taxon>Colletotrichum</taxon>
        <taxon>Colletotrichum destructivum species complex</taxon>
    </lineage>
</organism>
<keyword evidence="2" id="KW-0472">Membrane</keyword>
<keyword evidence="4" id="KW-1185">Reference proteome</keyword>
<dbReference type="RefSeq" id="XP_062776499.1">
    <property type="nucleotide sequence ID" value="XM_062920448.1"/>
</dbReference>
<sequence length="684" mass="74272">MQSSRQTAYGALPVVDDQQMGAESRIGSAPDYPEEKPRRRSQPRPQTLDKPWVKRCRRVIVDLVLAALALLFGVFGLWAYSVNGSPAEPGSTGVMLVRMSQYAPTIFPVLFAAIAGATMKNVASWRIQASQGATLGSLEQCLGSQTISRAFTTQINLRTYNLLGLSIVALWCLSPLGSQASLRVISVISKSEIDLRMLSTVDTFGGFQEIYTQSAYTARGRVVQTTVPSAVVTSLMAAKFLKSRNQDIWGNVRLPAIQNLERSSKSDGESGWIDLSGDDPIEYASLIGTPVANLATHGNTSFVLPGSYLTLSCPTISLVSNQSLLSNWTSNPPALSPELQGNQTDNVWAVGEGAKPQYQAAISLRDWDDPNLGVTRAPDARKLIWESSYPMDADEWGNDMDLSIISWAECDLTTTHTETQVTCIASISGDSSGSICHPHAVRRSPKPPFHGNWTVLDKTDSTESAVLDFLTNLFPLLASSSQTRQPALVYLTNPFRAVGGDDLGPVYNTTDRATFELSLAQMLNSILYVGIDAPTFTGSFNSSDPDRGTRLFDPFTRRDDYDYMLNITGNVTSRHDVIYCDRAWLGVLIISSLVAFLCAIAGAVLRMMTLTPDVLGSTSIALLHNRVGGLEGSSGWSSDEWVRHFKDARLRLGDIEPAAEVGRIGLATLDDGAVGVVKSGRYYN</sequence>
<dbReference type="EMBL" id="CP137307">
    <property type="protein sequence ID" value="WQF79275.1"/>
    <property type="molecule type" value="Genomic_DNA"/>
</dbReference>
<feature type="transmembrane region" description="Helical" evidence="2">
    <location>
        <begin position="59"/>
        <end position="81"/>
    </location>
</feature>
<name>A0AAX4I8G7_9PEZI</name>
<accession>A0AAX4I8G7</accession>